<comment type="caution">
    <text evidence="13">The sequence shown here is derived from an EMBL/GenBank/DDBJ whole genome shotgun (WGS) entry which is preliminary data.</text>
</comment>
<evidence type="ECO:0000313" key="14">
    <source>
        <dbReference type="Proteomes" id="UP000284403"/>
    </source>
</evidence>
<keyword evidence="8" id="KW-0131">Cell cycle</keyword>
<dbReference type="PANTHER" id="PTHR28618:SF1">
    <property type="entry name" value="CENTROSOMAL PROTEIN POC5"/>
    <property type="match status" value="1"/>
</dbReference>
<evidence type="ECO:0000256" key="11">
    <source>
        <dbReference type="SAM" id="Coils"/>
    </source>
</evidence>
<keyword evidence="4" id="KW-0963">Cytoplasm</keyword>
<dbReference type="AlphaFoldDB" id="A0A422PPI9"/>
<dbReference type="OrthoDB" id="10064898at2759"/>
<evidence type="ECO:0000256" key="10">
    <source>
        <dbReference type="ARBA" id="ARBA00049959"/>
    </source>
</evidence>
<reference evidence="13 14" key="1">
    <citation type="journal article" date="2018" name="BMC Genomics">
        <title>Genomic comparison of Trypanosoma conorhini and Trypanosoma rangeli to Trypanosoma cruzi strains of high and low virulence.</title>
        <authorList>
            <person name="Bradwell K.R."/>
            <person name="Koparde V.N."/>
            <person name="Matveyev A.V."/>
            <person name="Serrano M.G."/>
            <person name="Alves J.M."/>
            <person name="Parikh H."/>
            <person name="Huang B."/>
            <person name="Lee V."/>
            <person name="Espinosa-Alvarez O."/>
            <person name="Ortiz P.A."/>
            <person name="Costa-Martins A.G."/>
            <person name="Teixeira M.M."/>
            <person name="Buck G.A."/>
        </authorList>
    </citation>
    <scope>NUCLEOTIDE SEQUENCE [LARGE SCALE GENOMIC DNA]</scope>
    <source>
        <strain evidence="13 14">025E</strain>
    </source>
</reference>
<proteinExistence type="inferred from homology"/>
<keyword evidence="7" id="KW-0206">Cytoskeleton</keyword>
<feature type="region of interest" description="Disordered" evidence="12">
    <location>
        <begin position="205"/>
        <end position="237"/>
    </location>
</feature>
<dbReference type="GO" id="GO:0005814">
    <property type="term" value="C:centriole"/>
    <property type="evidence" value="ECO:0007669"/>
    <property type="project" value="UniProtKB-SubCell"/>
</dbReference>
<keyword evidence="6 11" id="KW-0175">Coiled coil</keyword>
<sequence>MKESLRAEAEQRERALKEEKREVEAALGAAEANVRRQQTLVRGLARLLGDVHRRLWWQRRFQDWLGWAARRRQLRQLGRVMAHAGNVTHTRHAYTQWRLFACTRRESKFARAEESRWRCREAELLAEVEALKGLAEEERRRSDGLEERMKAAFVRGVCALNKEAVQVLRGTQTAAAAAEAEAGDEAGETGGAPRPRLYDARAVRLPSARTSHTPSTTARPEIPPVQRTATATTAPATTATAVAPVGGQEGGYAYHFHGVPQQEVSQATTCPAHPPALPGPPCHICYAPDSCAYNARASPHQPFVVSVDPAAVRSYGDTSVSQRPPHMTTRRSGRVEQRPRVSR</sequence>
<keyword evidence="5" id="KW-0677">Repeat</keyword>
<evidence type="ECO:0000256" key="9">
    <source>
        <dbReference type="ARBA" id="ARBA00031694"/>
    </source>
</evidence>
<name>A0A422PPI9_9TRYP</name>
<feature type="compositionally biased region" description="Polar residues" evidence="12">
    <location>
        <begin position="208"/>
        <end position="218"/>
    </location>
</feature>
<feature type="coiled-coil region" evidence="11">
    <location>
        <begin position="2"/>
        <end position="33"/>
    </location>
</feature>
<evidence type="ECO:0000256" key="1">
    <source>
        <dbReference type="ARBA" id="ARBA00004114"/>
    </source>
</evidence>
<feature type="compositionally biased region" description="Basic and acidic residues" evidence="12">
    <location>
        <begin position="333"/>
        <end position="343"/>
    </location>
</feature>
<gene>
    <name evidence="13" type="ORF">Tco025E_04018</name>
</gene>
<evidence type="ECO:0000256" key="5">
    <source>
        <dbReference type="ARBA" id="ARBA00022737"/>
    </source>
</evidence>
<evidence type="ECO:0000256" key="4">
    <source>
        <dbReference type="ARBA" id="ARBA00022490"/>
    </source>
</evidence>
<organism evidence="13 14">
    <name type="scientific">Trypanosoma conorhini</name>
    <dbReference type="NCBI Taxonomy" id="83891"/>
    <lineage>
        <taxon>Eukaryota</taxon>
        <taxon>Discoba</taxon>
        <taxon>Euglenozoa</taxon>
        <taxon>Kinetoplastea</taxon>
        <taxon>Metakinetoplastina</taxon>
        <taxon>Trypanosomatida</taxon>
        <taxon>Trypanosomatidae</taxon>
        <taxon>Trypanosoma</taxon>
    </lineage>
</organism>
<feature type="region of interest" description="Disordered" evidence="12">
    <location>
        <begin position="314"/>
        <end position="343"/>
    </location>
</feature>
<comment type="similarity">
    <text evidence="2">Belongs to the POC5 family.</text>
</comment>
<evidence type="ECO:0000256" key="8">
    <source>
        <dbReference type="ARBA" id="ARBA00023306"/>
    </source>
</evidence>
<dbReference type="GeneID" id="40317629"/>
<accession>A0A422PPI9</accession>
<dbReference type="InterPro" id="IPR033351">
    <property type="entry name" value="POC5"/>
</dbReference>
<evidence type="ECO:0000256" key="3">
    <source>
        <dbReference type="ARBA" id="ARBA00014910"/>
    </source>
</evidence>
<feature type="coiled-coil region" evidence="11">
    <location>
        <begin position="121"/>
        <end position="148"/>
    </location>
</feature>
<evidence type="ECO:0000256" key="12">
    <source>
        <dbReference type="SAM" id="MobiDB-lite"/>
    </source>
</evidence>
<keyword evidence="14" id="KW-1185">Reference proteome</keyword>
<dbReference type="Proteomes" id="UP000284403">
    <property type="component" value="Unassembled WGS sequence"/>
</dbReference>
<evidence type="ECO:0000313" key="13">
    <source>
        <dbReference type="EMBL" id="RNF19641.1"/>
    </source>
</evidence>
<dbReference type="RefSeq" id="XP_029228917.1">
    <property type="nucleotide sequence ID" value="XM_029370931.1"/>
</dbReference>
<comment type="function">
    <text evidence="10">Essential for the assembly of the distal half of centrioles, required for centriole elongation. Acts as a negative regulator of centriole elongation.</text>
</comment>
<evidence type="ECO:0000256" key="2">
    <source>
        <dbReference type="ARBA" id="ARBA00010411"/>
    </source>
</evidence>
<protein>
    <recommendedName>
        <fullName evidence="3">Centrosomal protein POC5</fullName>
    </recommendedName>
    <alternativeName>
        <fullName evidence="9">Protein of centriole 5</fullName>
    </alternativeName>
</protein>
<comment type="subcellular location">
    <subcellularLocation>
        <location evidence="1">Cytoplasm</location>
        <location evidence="1">Cytoskeleton</location>
        <location evidence="1">Microtubule organizing center</location>
        <location evidence="1">Centrosome</location>
        <location evidence="1">Centriole</location>
    </subcellularLocation>
</comment>
<feature type="compositionally biased region" description="Low complexity" evidence="12">
    <location>
        <begin position="228"/>
        <end position="237"/>
    </location>
</feature>
<dbReference type="EMBL" id="MKKU01000199">
    <property type="protein sequence ID" value="RNF19641.1"/>
    <property type="molecule type" value="Genomic_DNA"/>
</dbReference>
<dbReference type="PANTHER" id="PTHR28618">
    <property type="entry name" value="CENTROSOMAL PROTEIN POC5"/>
    <property type="match status" value="1"/>
</dbReference>
<evidence type="ECO:0000256" key="6">
    <source>
        <dbReference type="ARBA" id="ARBA00023054"/>
    </source>
</evidence>
<evidence type="ECO:0000256" key="7">
    <source>
        <dbReference type="ARBA" id="ARBA00023212"/>
    </source>
</evidence>